<organism evidence="4 5">
    <name type="scientific">Nonomuraea fuscirosea</name>
    <dbReference type="NCBI Taxonomy" id="1291556"/>
    <lineage>
        <taxon>Bacteria</taxon>
        <taxon>Bacillati</taxon>
        <taxon>Actinomycetota</taxon>
        <taxon>Actinomycetes</taxon>
        <taxon>Streptosporangiales</taxon>
        <taxon>Streptosporangiaceae</taxon>
        <taxon>Nonomuraea</taxon>
    </lineage>
</organism>
<dbReference type="Gene3D" id="3.40.50.150">
    <property type="entry name" value="Vaccinia Virus protein VP39"/>
    <property type="match status" value="1"/>
</dbReference>
<name>A0A2T0MKQ5_9ACTN</name>
<dbReference type="Pfam" id="PF05401">
    <property type="entry name" value="NodS"/>
    <property type="match status" value="1"/>
</dbReference>
<keyword evidence="5" id="KW-1185">Reference proteome</keyword>
<dbReference type="Proteomes" id="UP000238312">
    <property type="component" value="Unassembled WGS sequence"/>
</dbReference>
<evidence type="ECO:0000256" key="1">
    <source>
        <dbReference type="ARBA" id="ARBA00022603"/>
    </source>
</evidence>
<dbReference type="InterPro" id="IPR008715">
    <property type="entry name" value="SAM-MeTfrase_NodS-like"/>
</dbReference>
<keyword evidence="2" id="KW-0808">Transferase</keyword>
<keyword evidence="3" id="KW-0949">S-adenosyl-L-methionine</keyword>
<dbReference type="PANTHER" id="PTHR43464">
    <property type="entry name" value="METHYLTRANSFERASE"/>
    <property type="match status" value="1"/>
</dbReference>
<dbReference type="EMBL" id="PVNG01000024">
    <property type="protein sequence ID" value="PRX58194.1"/>
    <property type="molecule type" value="Genomic_DNA"/>
</dbReference>
<dbReference type="RefSeq" id="WP_106249756.1">
    <property type="nucleotide sequence ID" value="NZ_JBFAIL010000005.1"/>
</dbReference>
<protein>
    <submittedName>
        <fullName evidence="4">Nodulation protein S (NodS)</fullName>
    </submittedName>
</protein>
<evidence type="ECO:0000256" key="2">
    <source>
        <dbReference type="ARBA" id="ARBA00022679"/>
    </source>
</evidence>
<dbReference type="OrthoDB" id="116799at2"/>
<dbReference type="PANTHER" id="PTHR43464:SF19">
    <property type="entry name" value="UBIQUINONE BIOSYNTHESIS O-METHYLTRANSFERASE, MITOCHONDRIAL"/>
    <property type="match status" value="1"/>
</dbReference>
<dbReference type="GO" id="GO:0032259">
    <property type="term" value="P:methylation"/>
    <property type="evidence" value="ECO:0007669"/>
    <property type="project" value="UniProtKB-KW"/>
</dbReference>
<dbReference type="GO" id="GO:0008757">
    <property type="term" value="F:S-adenosylmethionine-dependent methyltransferase activity"/>
    <property type="evidence" value="ECO:0007669"/>
    <property type="project" value="InterPro"/>
</dbReference>
<reference evidence="4 5" key="1">
    <citation type="submission" date="2018-03" db="EMBL/GenBank/DDBJ databases">
        <title>Genomic Encyclopedia of Type Strains, Phase III (KMG-III): the genomes of soil and plant-associated and newly described type strains.</title>
        <authorList>
            <person name="Whitman W."/>
        </authorList>
    </citation>
    <scope>NUCLEOTIDE SEQUENCE [LARGE SCALE GENOMIC DNA]</scope>
    <source>
        <strain evidence="4 5">CGMCC 4.7104</strain>
    </source>
</reference>
<comment type="caution">
    <text evidence="4">The sequence shown here is derived from an EMBL/GenBank/DDBJ whole genome shotgun (WGS) entry which is preliminary data.</text>
</comment>
<keyword evidence="1" id="KW-0489">Methyltransferase</keyword>
<gene>
    <name evidence="4" type="ORF">B0I32_124182</name>
</gene>
<evidence type="ECO:0000313" key="5">
    <source>
        <dbReference type="Proteomes" id="UP000238312"/>
    </source>
</evidence>
<accession>A0A2T0MKQ5</accession>
<dbReference type="InterPro" id="IPR029063">
    <property type="entry name" value="SAM-dependent_MTases_sf"/>
</dbReference>
<dbReference type="CDD" id="cd02440">
    <property type="entry name" value="AdoMet_MTases"/>
    <property type="match status" value="1"/>
</dbReference>
<dbReference type="AlphaFoldDB" id="A0A2T0MKQ5"/>
<sequence>MAKAGDALHRAFFGLLSRLPAAGAQKSVRRYFDWWHRRPDPWRYTSDSYELDRHAALLGCLPRRDYARILDVGCSEGVFTDLLSKAHPAAETLGVDISAQAVRSAEGRAASAARFACLDIRRHAPQGAFDLVVCTEMLYYVGGSRSLRLVSGRLAGLLEPGGVLVASHPFPESRRLHRHFAAAGPLRPIEELVVRGNGRPYGISVYGRAPAPFTAPL</sequence>
<evidence type="ECO:0000313" key="4">
    <source>
        <dbReference type="EMBL" id="PRX58194.1"/>
    </source>
</evidence>
<evidence type="ECO:0000256" key="3">
    <source>
        <dbReference type="ARBA" id="ARBA00022691"/>
    </source>
</evidence>
<dbReference type="GO" id="GO:0009312">
    <property type="term" value="P:oligosaccharide biosynthetic process"/>
    <property type="evidence" value="ECO:0007669"/>
    <property type="project" value="InterPro"/>
</dbReference>
<dbReference type="SUPFAM" id="SSF53335">
    <property type="entry name" value="S-adenosyl-L-methionine-dependent methyltransferases"/>
    <property type="match status" value="1"/>
</dbReference>
<proteinExistence type="predicted"/>